<dbReference type="Proteomes" id="UP001190700">
    <property type="component" value="Unassembled WGS sequence"/>
</dbReference>
<evidence type="ECO:0000313" key="2">
    <source>
        <dbReference type="EMBL" id="KAK3280440.1"/>
    </source>
</evidence>
<gene>
    <name evidence="2" type="ORF">CYMTET_11720</name>
</gene>
<accession>A0AAE0GLZ9</accession>
<feature type="domain" description="START" evidence="1">
    <location>
        <begin position="51"/>
        <end position="238"/>
    </location>
</feature>
<dbReference type="SUPFAM" id="SSF55961">
    <property type="entry name" value="Bet v1-like"/>
    <property type="match status" value="1"/>
</dbReference>
<dbReference type="AlphaFoldDB" id="A0AAE0GLZ9"/>
<dbReference type="EMBL" id="LGRX02004394">
    <property type="protein sequence ID" value="KAK3280440.1"/>
    <property type="molecule type" value="Genomic_DNA"/>
</dbReference>
<dbReference type="InterPro" id="IPR023393">
    <property type="entry name" value="START-like_dom_sf"/>
</dbReference>
<dbReference type="Gene3D" id="3.30.530.20">
    <property type="match status" value="1"/>
</dbReference>
<protein>
    <recommendedName>
        <fullName evidence="1">START domain-containing protein</fullName>
    </recommendedName>
</protein>
<organism evidence="2 3">
    <name type="scientific">Cymbomonas tetramitiformis</name>
    <dbReference type="NCBI Taxonomy" id="36881"/>
    <lineage>
        <taxon>Eukaryota</taxon>
        <taxon>Viridiplantae</taxon>
        <taxon>Chlorophyta</taxon>
        <taxon>Pyramimonadophyceae</taxon>
        <taxon>Pyramimonadales</taxon>
        <taxon>Pyramimonadaceae</taxon>
        <taxon>Cymbomonas</taxon>
    </lineage>
</organism>
<dbReference type="GO" id="GO:0008289">
    <property type="term" value="F:lipid binding"/>
    <property type="evidence" value="ECO:0007669"/>
    <property type="project" value="InterPro"/>
</dbReference>
<proteinExistence type="predicted"/>
<evidence type="ECO:0000313" key="3">
    <source>
        <dbReference type="Proteomes" id="UP001190700"/>
    </source>
</evidence>
<dbReference type="InterPro" id="IPR002913">
    <property type="entry name" value="START_lipid-bd_dom"/>
</dbReference>
<dbReference type="PANTHER" id="PTHR34560">
    <property type="entry name" value="POLYKETIDE CYCLASE/DEHYDRASE/LIPID TRANSPORT SUPERFAMILY PROTEIN"/>
    <property type="match status" value="1"/>
</dbReference>
<dbReference type="Pfam" id="PF01852">
    <property type="entry name" value="START"/>
    <property type="match status" value="1"/>
</dbReference>
<sequence>MQSAAKHIAELKRTGRVRAALSAVETAKKDGSEELLLEELKQLGCDVDALQQDDADTREVLASLLEEEGWRECRNDELRVSYKKEEDDPVHRFKFEATFETATLDLLSLAREFDLISSWNTFILDPTILCRTSFTGLMVYLGVWVPWPATSKDVILSARGFDLIDEQGDVVCIFQSEDPPQGAQSVPESAEGRSRVALHKSGFKMKPISATHTQTSIIFNVDPCMNTPPNWLISFVLSVMSPWIYGKVVNVLKEIMQKDGAYRQRQDTDEHRPFYRHFAERIASYSRDLDKLDET</sequence>
<keyword evidence="3" id="KW-1185">Reference proteome</keyword>
<dbReference type="PANTHER" id="PTHR34560:SF1">
    <property type="entry name" value="START DOMAIN-CONTAINING PROTEIN"/>
    <property type="match status" value="1"/>
</dbReference>
<comment type="caution">
    <text evidence="2">The sequence shown here is derived from an EMBL/GenBank/DDBJ whole genome shotgun (WGS) entry which is preliminary data.</text>
</comment>
<name>A0AAE0GLZ9_9CHLO</name>
<evidence type="ECO:0000259" key="1">
    <source>
        <dbReference type="Pfam" id="PF01852"/>
    </source>
</evidence>
<reference evidence="2 3" key="1">
    <citation type="journal article" date="2015" name="Genome Biol. Evol.">
        <title>Comparative Genomics of a Bacterivorous Green Alga Reveals Evolutionary Causalities and Consequences of Phago-Mixotrophic Mode of Nutrition.</title>
        <authorList>
            <person name="Burns J.A."/>
            <person name="Paasch A."/>
            <person name="Narechania A."/>
            <person name="Kim E."/>
        </authorList>
    </citation>
    <scope>NUCLEOTIDE SEQUENCE [LARGE SCALE GENOMIC DNA]</scope>
    <source>
        <strain evidence="2 3">PLY_AMNH</strain>
    </source>
</reference>